<reference evidence="2 3" key="2">
    <citation type="journal article" date="2005" name="Nature">
        <title>The map-based sequence of the rice genome.</title>
        <authorList>
            <consortium name="International rice genome sequencing project (IRGSP)"/>
            <person name="Matsumoto T."/>
            <person name="Wu J."/>
            <person name="Kanamori H."/>
            <person name="Katayose Y."/>
            <person name="Fujisawa M."/>
            <person name="Namiki N."/>
            <person name="Mizuno H."/>
            <person name="Yamamoto K."/>
            <person name="Antonio B.A."/>
            <person name="Baba T."/>
            <person name="Sakata K."/>
            <person name="Nagamura Y."/>
            <person name="Aoki H."/>
            <person name="Arikawa K."/>
            <person name="Arita K."/>
            <person name="Bito T."/>
            <person name="Chiden Y."/>
            <person name="Fujitsuka N."/>
            <person name="Fukunaka R."/>
            <person name="Hamada M."/>
            <person name="Harada C."/>
            <person name="Hayashi A."/>
            <person name="Hijishita S."/>
            <person name="Honda M."/>
            <person name="Hosokawa S."/>
            <person name="Ichikawa Y."/>
            <person name="Idonuma A."/>
            <person name="Iijima M."/>
            <person name="Ikeda M."/>
            <person name="Ikeno M."/>
            <person name="Ito K."/>
            <person name="Ito S."/>
            <person name="Ito T."/>
            <person name="Ito Y."/>
            <person name="Ito Y."/>
            <person name="Iwabuchi A."/>
            <person name="Kamiya K."/>
            <person name="Karasawa W."/>
            <person name="Kurita K."/>
            <person name="Katagiri S."/>
            <person name="Kikuta A."/>
            <person name="Kobayashi H."/>
            <person name="Kobayashi N."/>
            <person name="Machita K."/>
            <person name="Maehara T."/>
            <person name="Masukawa M."/>
            <person name="Mizubayashi T."/>
            <person name="Mukai Y."/>
            <person name="Nagasaki H."/>
            <person name="Nagata Y."/>
            <person name="Naito S."/>
            <person name="Nakashima M."/>
            <person name="Nakama Y."/>
            <person name="Nakamichi Y."/>
            <person name="Nakamura M."/>
            <person name="Meguro A."/>
            <person name="Negishi M."/>
            <person name="Ohta I."/>
            <person name="Ohta T."/>
            <person name="Okamoto M."/>
            <person name="Ono N."/>
            <person name="Saji S."/>
            <person name="Sakaguchi M."/>
            <person name="Sakai K."/>
            <person name="Shibata M."/>
            <person name="Shimokawa T."/>
            <person name="Song J."/>
            <person name="Takazaki Y."/>
            <person name="Terasawa K."/>
            <person name="Tsugane M."/>
            <person name="Tsuji K."/>
            <person name="Ueda S."/>
            <person name="Waki K."/>
            <person name="Yamagata H."/>
            <person name="Yamamoto M."/>
            <person name="Yamamoto S."/>
            <person name="Yamane H."/>
            <person name="Yoshiki S."/>
            <person name="Yoshihara R."/>
            <person name="Yukawa K."/>
            <person name="Zhong H."/>
            <person name="Yano M."/>
            <person name="Yuan Q."/>
            <person name="Ouyang S."/>
            <person name="Liu J."/>
            <person name="Jones K.M."/>
            <person name="Gansberger K."/>
            <person name="Moffat K."/>
            <person name="Hill J."/>
            <person name="Bera J."/>
            <person name="Fadrosh D."/>
            <person name="Jin S."/>
            <person name="Johri S."/>
            <person name="Kim M."/>
            <person name="Overton L."/>
            <person name="Reardon M."/>
            <person name="Tsitrin T."/>
            <person name="Vuong H."/>
            <person name="Weaver B."/>
            <person name="Ciecko A."/>
            <person name="Tallon L."/>
            <person name="Jackson J."/>
            <person name="Pai G."/>
            <person name="Aken S.V."/>
            <person name="Utterback T."/>
            <person name="Reidmuller S."/>
            <person name="Feldblyum T."/>
            <person name="Hsiao J."/>
            <person name="Zismann V."/>
            <person name="Iobst S."/>
            <person name="de Vazeille A.R."/>
            <person name="Buell C.R."/>
            <person name="Ying K."/>
            <person name="Li Y."/>
            <person name="Lu T."/>
            <person name="Huang Y."/>
            <person name="Zhao Q."/>
            <person name="Feng Q."/>
            <person name="Zhang L."/>
            <person name="Zhu J."/>
            <person name="Weng Q."/>
            <person name="Mu J."/>
            <person name="Lu Y."/>
            <person name="Fan D."/>
            <person name="Liu Y."/>
            <person name="Guan J."/>
            <person name="Zhang Y."/>
            <person name="Yu S."/>
            <person name="Liu X."/>
            <person name="Zhang Y."/>
            <person name="Hong G."/>
            <person name="Han B."/>
            <person name="Choisne N."/>
            <person name="Demange N."/>
            <person name="Orjeda G."/>
            <person name="Samain S."/>
            <person name="Cattolico L."/>
            <person name="Pelletier E."/>
            <person name="Couloux A."/>
            <person name="Segurens B."/>
            <person name="Wincker P."/>
            <person name="D'Hont A."/>
            <person name="Scarpelli C."/>
            <person name="Weissenbach J."/>
            <person name="Salanoubat M."/>
            <person name="Quetier F."/>
            <person name="Yu Y."/>
            <person name="Kim H.R."/>
            <person name="Rambo T."/>
            <person name="Currie J."/>
            <person name="Collura K."/>
            <person name="Luo M."/>
            <person name="Yang T."/>
            <person name="Ammiraju J.S.S."/>
            <person name="Engler F."/>
            <person name="Soderlund C."/>
            <person name="Wing R.A."/>
            <person name="Palmer L.E."/>
            <person name="de la Bastide M."/>
            <person name="Spiegel L."/>
            <person name="Nascimento L."/>
            <person name="Zutavern T."/>
            <person name="O'Shaughnessy A."/>
            <person name="Dike S."/>
            <person name="Dedhia N."/>
            <person name="Preston R."/>
            <person name="Balija V."/>
            <person name="McCombie W.R."/>
            <person name="Chow T."/>
            <person name="Chen H."/>
            <person name="Chung M."/>
            <person name="Chen C."/>
            <person name="Shaw J."/>
            <person name="Wu H."/>
            <person name="Hsiao K."/>
            <person name="Chao Y."/>
            <person name="Chu M."/>
            <person name="Cheng C."/>
            <person name="Hour A."/>
            <person name="Lee P."/>
            <person name="Lin S."/>
            <person name="Lin Y."/>
            <person name="Liou J."/>
            <person name="Liu S."/>
            <person name="Hsing Y."/>
            <person name="Raghuvanshi S."/>
            <person name="Mohanty A."/>
            <person name="Bharti A.K."/>
            <person name="Gaur A."/>
            <person name="Gupta V."/>
            <person name="Kumar D."/>
            <person name="Ravi V."/>
            <person name="Vij S."/>
            <person name="Kapur A."/>
            <person name="Khurana P."/>
            <person name="Khurana P."/>
            <person name="Khurana J.P."/>
            <person name="Tyagi A.K."/>
            <person name="Gaikwad K."/>
            <person name="Singh A."/>
            <person name="Dalal V."/>
            <person name="Srivastava S."/>
            <person name="Dixit A."/>
            <person name="Pal A.K."/>
            <person name="Ghazi I.A."/>
            <person name="Yadav M."/>
            <person name="Pandit A."/>
            <person name="Bhargava A."/>
            <person name="Sureshbabu K."/>
            <person name="Batra K."/>
            <person name="Sharma T.R."/>
            <person name="Mohapatra T."/>
            <person name="Singh N.K."/>
            <person name="Messing J."/>
            <person name="Nelson A.B."/>
            <person name="Fuks G."/>
            <person name="Kavchok S."/>
            <person name="Keizer G."/>
            <person name="Linton E."/>
            <person name="Llaca V."/>
            <person name="Song R."/>
            <person name="Tanyolac B."/>
            <person name="Young S."/>
            <person name="Ho-Il K."/>
            <person name="Hahn J.H."/>
            <person name="Sangsakoo G."/>
            <person name="Vanavichit A."/>
            <person name="de Mattos Luiz.A.T."/>
            <person name="Zimmer P.D."/>
            <person name="Malone G."/>
            <person name="Dellagostin O."/>
            <person name="de Oliveira A.C."/>
            <person name="Bevan M."/>
            <person name="Bancroft I."/>
            <person name="Minx P."/>
            <person name="Cordum H."/>
            <person name="Wilson R."/>
            <person name="Cheng Z."/>
            <person name="Jin W."/>
            <person name="Jiang J."/>
            <person name="Leong S.A."/>
            <person name="Iwama H."/>
            <person name="Gojobori T."/>
            <person name="Itoh T."/>
            <person name="Niimura Y."/>
            <person name="Fujii Y."/>
            <person name="Habara T."/>
            <person name="Sakai H."/>
            <person name="Sato Y."/>
            <person name="Wilson G."/>
            <person name="Kumar K."/>
            <person name="McCouch S."/>
            <person name="Juretic N."/>
            <person name="Hoen D."/>
            <person name="Wright S."/>
            <person name="Bruskiewich R."/>
            <person name="Bureau T."/>
            <person name="Miyao A."/>
            <person name="Hirochika H."/>
            <person name="Nishikawa T."/>
            <person name="Kadowaki K."/>
            <person name="Sugiura M."/>
            <person name="Burr B."/>
            <person name="Sasaki T."/>
        </authorList>
    </citation>
    <scope>NUCLEOTIDE SEQUENCE [LARGE SCALE GENOMIC DNA]</scope>
    <source>
        <strain evidence="3">cv. Nipponbare</strain>
    </source>
</reference>
<dbReference type="Gramene" id="Os01t0852000-01">
    <property type="protein sequence ID" value="Os01t0852000-01"/>
    <property type="gene ID" value="Os01g0852000"/>
</dbReference>
<organism evidence="2 3">
    <name type="scientific">Oryza sativa subsp. japonica</name>
    <name type="common">Rice</name>
    <dbReference type="NCBI Taxonomy" id="39947"/>
    <lineage>
        <taxon>Eukaryota</taxon>
        <taxon>Viridiplantae</taxon>
        <taxon>Streptophyta</taxon>
        <taxon>Embryophyta</taxon>
        <taxon>Tracheophyta</taxon>
        <taxon>Spermatophyta</taxon>
        <taxon>Magnoliopsida</taxon>
        <taxon>Liliopsida</taxon>
        <taxon>Poales</taxon>
        <taxon>Poaceae</taxon>
        <taxon>BOP clade</taxon>
        <taxon>Oryzoideae</taxon>
        <taxon>Oryzeae</taxon>
        <taxon>Oryzinae</taxon>
        <taxon>Oryza</taxon>
        <taxon>Oryza sativa</taxon>
    </lineage>
</organism>
<dbReference type="AlphaFoldDB" id="A0A0P0VAF2"/>
<dbReference type="EMBL" id="AP008207">
    <property type="protein sequence ID" value="BAF06738.1"/>
    <property type="molecule type" value="Genomic_DNA"/>
</dbReference>
<reference evidence="2" key="3">
    <citation type="journal article" date="2006" name="Nucleic Acids Res.">
        <title>The Rice Annotation Project Database (RAP-DB): hub for Oryza sativa ssp. japonica genome information.</title>
        <authorList>
            <person name="Ohyanagi H."/>
            <person name="Tanaka T."/>
            <person name="Sakai H."/>
            <person name="Shigemoto Y."/>
            <person name="Yamaguchi K."/>
            <person name="Habara T."/>
            <person name="Fujii Y."/>
            <person name="Antonio B.A."/>
            <person name="Nagamura Y."/>
            <person name="Imanishi T."/>
            <person name="Ikeo K."/>
            <person name="Itoh T."/>
            <person name="Gojobori T."/>
            <person name="Sasaki T."/>
        </authorList>
    </citation>
    <scope>NUCLEOTIDE SEQUENCE</scope>
</reference>
<protein>
    <submittedName>
        <fullName evidence="2">Os01g0852000 protein</fullName>
    </submittedName>
</protein>
<reference evidence="2" key="4">
    <citation type="journal article" date="2007" name="Genome Res.">
        <title>Curated Genome Annotation of Oryza sativa ssp. japonica and Comparative Genome Analysis with Arabidopsis thaliana.</title>
        <authorList>
            <consortium name="The Rice Annotation Project (RAP)"/>
            <person name="Itoh T."/>
            <person name="Tanaka T."/>
            <person name="Barrero R.A."/>
            <person name="Yamasaki C."/>
            <person name="Fujii Y."/>
            <person name="Hilton P.B."/>
            <person name="Antonio B.A."/>
            <person name="Aono H."/>
            <person name="Apweiler R."/>
            <person name="Bruskiewich R."/>
            <person name="Bureau T."/>
            <person name="Burr F."/>
            <person name="Costa de Oliveira A."/>
            <person name="Fuks G."/>
            <person name="Habara T."/>
            <person name="Haberer G."/>
            <person name="Han B."/>
            <person name="Harada E."/>
            <person name="Hiraki A.T."/>
            <person name="Hirochika H."/>
            <person name="Hoen D."/>
            <person name="Hokari H."/>
            <person name="Hosokawa S."/>
            <person name="Hsing Y."/>
            <person name="Ikawa H."/>
            <person name="Ikeo K."/>
            <person name="Imanishi T."/>
            <person name="Ito Y."/>
            <person name="Jaiswal P."/>
            <person name="Kanno M."/>
            <person name="Kawahara Y."/>
            <person name="Kawamura T."/>
            <person name="Kawashima H."/>
            <person name="Khurana J.P."/>
            <person name="Kikuchi S."/>
            <person name="Komatsu S."/>
            <person name="Koyanagi K.O."/>
            <person name="Kubooka H."/>
            <person name="Lieberherr D."/>
            <person name="Lin Y.C."/>
            <person name="Lonsdale D."/>
            <person name="Matsumoto T."/>
            <person name="Matsuya A."/>
            <person name="McCombie W.R."/>
            <person name="Messing J."/>
            <person name="Miyao A."/>
            <person name="Mulder N."/>
            <person name="Nagamura Y."/>
            <person name="Nam J."/>
            <person name="Namiki N."/>
            <person name="Numa H."/>
            <person name="Nurimoto S."/>
            <person name="O'donovan C."/>
            <person name="Ohyanagi H."/>
            <person name="Okido T."/>
            <person name="Oota S."/>
            <person name="Osato N."/>
            <person name="Palmer L.E."/>
            <person name="Quetier F."/>
            <person name="Raghuvanshi S."/>
            <person name="Saichi N."/>
            <person name="Sakai H."/>
            <person name="Sakai Y."/>
            <person name="Sakata K."/>
            <person name="Sakurai T."/>
            <person name="Sato F."/>
            <person name="Sato Y."/>
            <person name="Schoof H."/>
            <person name="Seki M."/>
            <person name="Shibata M."/>
            <person name="Shimizu Y."/>
            <person name="Shinozaki K."/>
            <person name="Shinso Y."/>
            <person name="Singh N.K."/>
            <person name="Smith-White B."/>
            <person name="Takeda J."/>
            <person name="Tanino M."/>
            <person name="Tatusova T."/>
            <person name="Thongjuea S."/>
            <person name="Todokoro F."/>
            <person name="Tsugane M."/>
            <person name="Tyagi A.K."/>
            <person name="Vanavichit A."/>
            <person name="Wang A."/>
            <person name="Wing R.A."/>
            <person name="Yamaguchi K."/>
            <person name="Yamamoto M."/>
            <person name="Yamamoto N."/>
            <person name="Yu Y."/>
            <person name="Zhang H."/>
            <person name="Zhao Q."/>
            <person name="Higo K."/>
            <person name="Burr B."/>
            <person name="Gojobori T."/>
            <person name="Sasaki T."/>
        </authorList>
    </citation>
    <scope>NUCLEOTIDE SEQUENCE</scope>
</reference>
<proteinExistence type="predicted"/>
<evidence type="ECO:0000313" key="3">
    <source>
        <dbReference type="Proteomes" id="UP000000763"/>
    </source>
</evidence>
<reference evidence="2" key="7">
    <citation type="submission" date="2012-08" db="EMBL/GenBank/DDBJ databases">
        <title>Oryza sativa nipponbare(GA3) genomic DNA, chromosome 1.</title>
        <authorList>
            <consortium name="IRGSP(International Rice Genome Sequencing Project)"/>
        </authorList>
    </citation>
    <scope>NUCLEOTIDE SEQUENCE</scope>
</reference>
<reference evidence="2" key="8">
    <citation type="submission" date="2012-08" db="EMBL/GenBank/DDBJ databases">
        <title>The Second Rice Annotation Project Meeting (RAP2).</title>
        <authorList>
            <consortium name="The Rice Annotation Project (RAP)"/>
        </authorList>
    </citation>
    <scope>NUCLEOTIDE SEQUENCE</scope>
</reference>
<dbReference type="KEGG" id="dosa:Os01g0852000"/>
<sequence>MIPFPTSLVDKHSQFPIGQRLRCGGAQPVLLLQARDRRPVRGAVVPLPSGACGGGGGGALLLVLEVAPDGPEDLGATPHGRARRAVRRGALGRQRHHFLHGRHHRAGPPHPGVHRHHRVAVPALPQRLRPHGNFVEHLSCNNLGNVKRGS</sequence>
<name>A0A0P0VAF2_ORYSJ</name>
<reference evidence="3" key="6">
    <citation type="journal article" date="2008" name="Nucleic Acids Res.">
        <title>The rice annotation project database (RAP-DB): 2008 update.</title>
        <authorList>
            <consortium name="The rice annotation project (RAP)"/>
        </authorList>
    </citation>
    <scope>GENOME REANNOTATION</scope>
    <source>
        <strain evidence="3">cv. Nipponbare</strain>
    </source>
</reference>
<evidence type="ECO:0000313" key="1">
    <source>
        <dbReference type="EMBL" id="BAD81936.1"/>
    </source>
</evidence>
<gene>
    <name evidence="2" type="ordered locus">Os01g0852000</name>
    <name evidence="1" type="ORF">P0529E05.2</name>
</gene>
<reference evidence="2" key="5">
    <citation type="journal article" date="2008" name="Nucleic Acids Res.">
        <title>The Rice Annotation Project Database (RAP-DB): 2008 update.</title>
        <authorList>
            <consortium name="The Rice Annotation Project (RAP)"/>
            <person name="Tanaka T."/>
            <person name="Antonio B.A."/>
            <person name="Kikuchi S."/>
            <person name="Matsumoto T."/>
            <person name="Nagamura Y."/>
            <person name="Numa H."/>
            <person name="Sakai H."/>
            <person name="Wu J."/>
            <person name="Itoh T."/>
            <person name="Sasaki T."/>
            <person name="Aono R."/>
            <person name="Fujii Y."/>
            <person name="Habara T."/>
            <person name="Harada E."/>
            <person name="Kanno M."/>
            <person name="Kawahara Y."/>
            <person name="Kawashima H."/>
            <person name="Kubooka H."/>
            <person name="Matsuya A."/>
            <person name="Nakaoka H."/>
            <person name="Saichi N."/>
            <person name="Sanbonmatsu R."/>
            <person name="Sato Y."/>
            <person name="Shinso Y."/>
            <person name="Suzuki M."/>
            <person name="Takeda J."/>
            <person name="Tanino M."/>
            <person name="Todokoro F."/>
            <person name="Yamaguchi K."/>
            <person name="Yamamoto N."/>
            <person name="Yamasaki C."/>
            <person name="Imanishi T."/>
            <person name="Okido T."/>
            <person name="Tada M."/>
            <person name="Ikeo K."/>
            <person name="Tateno Y."/>
            <person name="Gojobori T."/>
            <person name="Lin Y.C."/>
            <person name="Wei F.J."/>
            <person name="Hsing Y.I."/>
            <person name="Zhao Q."/>
            <person name="Han B."/>
            <person name="Kramer M.R."/>
            <person name="McCombie R.W."/>
            <person name="Lonsdale D."/>
            <person name="O'Donovan C.C."/>
            <person name="Whitfield E.J."/>
            <person name="Apweiler R."/>
            <person name="Koyanagi K.O."/>
            <person name="Khurana J.P."/>
            <person name="Raghuvanshi S."/>
            <person name="Singh N.K."/>
            <person name="Tyagi A.K."/>
            <person name="Haberer G."/>
            <person name="Fujisawa M."/>
            <person name="Hosokawa S."/>
            <person name="Ito Y."/>
            <person name="Ikawa H."/>
            <person name="Shibata M."/>
            <person name="Yamamoto M."/>
            <person name="Bruskiewich R.M."/>
            <person name="Hoen D.R."/>
            <person name="Bureau TE."/>
            <person name="Namiki N."/>
            <person name="Ohyanagi H."/>
            <person name="Sakai Y."/>
            <person name="Nobushima S."/>
            <person name="Sakata K."/>
            <person name="Barrero R.A."/>
            <person name="Sato Y."/>
            <person name="Souvorov A."/>
            <person name="Smith-White B."/>
            <person name="Tatusova T."/>
            <person name="An S."/>
            <person name="An G."/>
            <person name="OOta S."/>
            <person name="Fuks G."/>
            <person name="Messing J."/>
            <person name="Christie K.R."/>
            <person name="Lieberherr D."/>
            <person name="Kim H."/>
            <person name="Zuccolo A."/>
            <person name="Wing R.A."/>
            <person name="Nobuta K."/>
            <person name="Green P.J."/>
            <person name="Lu C."/>
            <person name="Meyers BC."/>
            <person name="Chaparro C."/>
            <person name="Piegu B."/>
            <person name="Panaud O."/>
            <person name="Echeverria M."/>
        </authorList>
    </citation>
    <scope>NUCLEOTIDE SEQUENCE</scope>
</reference>
<dbReference type="Proteomes" id="UP000000763">
    <property type="component" value="Chromosome 1"/>
</dbReference>
<evidence type="ECO:0000313" key="2">
    <source>
        <dbReference type="EMBL" id="BAF06738.1"/>
    </source>
</evidence>
<accession>A0A0P0VAF2</accession>
<reference evidence="1" key="1">
    <citation type="journal article" date="2002" name="Nature">
        <title>The genome sequence and structure of rice chromosome 1.</title>
        <authorList>
            <person name="Sasaki T."/>
            <person name="Matsumoto T."/>
            <person name="Yamamoto K."/>
            <person name="Sakata K."/>
            <person name="Baba T."/>
            <person name="Katayose Y."/>
            <person name="Wu J."/>
            <person name="Niimura Y."/>
            <person name="Cheng Z."/>
            <person name="Nagamura Y."/>
            <person name="Antonio B.A."/>
            <person name="Kanamori H."/>
            <person name="Hosokawa S."/>
            <person name="Masukawa M."/>
            <person name="Arikawa K."/>
            <person name="Chiden Y."/>
            <person name="Hayashi M."/>
            <person name="Okamoto M."/>
            <person name="Ando T."/>
            <person name="Aoki H."/>
            <person name="Arita K."/>
            <person name="Hamada M."/>
            <person name="Harada C."/>
            <person name="Hijishita S."/>
            <person name="Honda M."/>
            <person name="Ichikawa Y."/>
            <person name="Idonuma A."/>
            <person name="Iijima M."/>
            <person name="Ikeda M."/>
            <person name="Ikeno M."/>
            <person name="Itoh S."/>
            <person name="Itoh T."/>
            <person name="Itoh Y."/>
            <person name="Itoh Y."/>
            <person name="Iwabuchi A."/>
            <person name="Kamiya K."/>
            <person name="Karasawa W."/>
            <person name="Katagiri S."/>
            <person name="Kikuta A."/>
            <person name="Kobayashi N."/>
            <person name="Kono I."/>
            <person name="Machita K."/>
            <person name="Maehara T."/>
            <person name="Mizuno H."/>
            <person name="Mizubayashi T."/>
            <person name="Mukai Y."/>
            <person name="Nagasaki H."/>
            <person name="Nakashima M."/>
            <person name="Nakama Y."/>
            <person name="Nakamichi Y."/>
            <person name="Nakamura M."/>
            <person name="Namiki N."/>
            <person name="Negishi M."/>
            <person name="Ohta I."/>
            <person name="Ono N."/>
            <person name="Saji S."/>
            <person name="Sakai K."/>
            <person name="Shibata M."/>
            <person name="Shimokawa T."/>
            <person name="Shomura A."/>
            <person name="Song J."/>
            <person name="Takazaki Y."/>
            <person name="Terasawa K."/>
            <person name="Tsuji K."/>
            <person name="Waki K."/>
            <person name="Yamagata H."/>
            <person name="Yamane H."/>
            <person name="Yoshiki S."/>
            <person name="Yoshihara R."/>
            <person name="Yukawa K."/>
            <person name="Zhong H."/>
            <person name="Iwama H."/>
            <person name="Endo T."/>
            <person name="Ito H."/>
            <person name="Hahn J.H."/>
            <person name="Kim H.I."/>
            <person name="Eun M.Y."/>
            <person name="Yano M."/>
            <person name="Jiang J."/>
            <person name="Gojobori T."/>
        </authorList>
    </citation>
    <scope>NUCLEOTIDE SEQUENCE</scope>
</reference>
<dbReference type="EMBL" id="AP003279">
    <property type="protein sequence ID" value="BAD81936.1"/>
    <property type="molecule type" value="Genomic_DNA"/>
</dbReference>